<dbReference type="EMBL" id="JBHMAR010000039">
    <property type="protein sequence ID" value="MFB9738078.1"/>
    <property type="molecule type" value="Genomic_DNA"/>
</dbReference>
<organism evidence="1 2">
    <name type="scientific">Streptomyces thermocoprophilus</name>
    <dbReference type="NCBI Taxonomy" id="78356"/>
    <lineage>
        <taxon>Bacteria</taxon>
        <taxon>Bacillati</taxon>
        <taxon>Actinomycetota</taxon>
        <taxon>Actinomycetes</taxon>
        <taxon>Kitasatosporales</taxon>
        <taxon>Streptomycetaceae</taxon>
        <taxon>Streptomyces</taxon>
    </lineage>
</organism>
<protein>
    <submittedName>
        <fullName evidence="1">Pyridoxamine 5'-phosphate oxidase family protein</fullName>
    </submittedName>
</protein>
<accession>A0ABV5VJT1</accession>
<dbReference type="RefSeq" id="WP_385859744.1">
    <property type="nucleotide sequence ID" value="NZ_JBHMAR010000039.1"/>
</dbReference>
<dbReference type="SUPFAM" id="SSF50475">
    <property type="entry name" value="FMN-binding split barrel"/>
    <property type="match status" value="1"/>
</dbReference>
<sequence>MYRNDGFRELDRDESLRLLAEAPIGRVVFTQQALPAVLPVTFRLEPDGTVLLRTSAASELVRAVEGAVVAFEADHVDAVRRTGWSVIVTGGASVVTDPDEVRRLRAAGPRSWVPSPREAFVRIRPELVTGREILAVERSAPRTGRRSAPRTG</sequence>
<gene>
    <name evidence="1" type="ORF">ACFFRO_23615</name>
</gene>
<evidence type="ECO:0000313" key="2">
    <source>
        <dbReference type="Proteomes" id="UP001589703"/>
    </source>
</evidence>
<dbReference type="InterPro" id="IPR024747">
    <property type="entry name" value="Pyridox_Oxase-rel"/>
</dbReference>
<evidence type="ECO:0000313" key="1">
    <source>
        <dbReference type="EMBL" id="MFB9738078.1"/>
    </source>
</evidence>
<proteinExistence type="predicted"/>
<reference evidence="1 2" key="1">
    <citation type="submission" date="2024-09" db="EMBL/GenBank/DDBJ databases">
        <authorList>
            <person name="Sun Q."/>
            <person name="Mori K."/>
        </authorList>
    </citation>
    <scope>NUCLEOTIDE SEQUENCE [LARGE SCALE GENOMIC DNA]</scope>
    <source>
        <strain evidence="1 2">JCM 10918</strain>
    </source>
</reference>
<dbReference type="Gene3D" id="2.30.110.10">
    <property type="entry name" value="Electron Transport, Fmn-binding Protein, Chain A"/>
    <property type="match status" value="1"/>
</dbReference>
<comment type="caution">
    <text evidence="1">The sequence shown here is derived from an EMBL/GenBank/DDBJ whole genome shotgun (WGS) entry which is preliminary data.</text>
</comment>
<dbReference type="InterPro" id="IPR012349">
    <property type="entry name" value="Split_barrel_FMN-bd"/>
</dbReference>
<dbReference type="Pfam" id="PF12900">
    <property type="entry name" value="Pyridox_ox_2"/>
    <property type="match status" value="1"/>
</dbReference>
<keyword evidence="2" id="KW-1185">Reference proteome</keyword>
<name>A0ABV5VJT1_9ACTN</name>
<dbReference type="Proteomes" id="UP001589703">
    <property type="component" value="Unassembled WGS sequence"/>
</dbReference>